<protein>
    <submittedName>
        <fullName evidence="1">Uncharacterized protein</fullName>
    </submittedName>
</protein>
<sequence>MENQQQPWNPSLIYRANRPEQQRKSILEEYGETNILTFLRFHMPDPHPGHNFGPMIQAAANTCEKIAMFENNEALLSQVVFGIVHPTLCHPGLRDIASDRELVTLLLIRHFKKYGGLLLPPLAEVRSLQDKHEQGVRADLAAGKQPVAMVYPNWYVFEITWAV</sequence>
<reference evidence="1" key="1">
    <citation type="journal article" date="2020" name="Stud. Mycol.">
        <title>101 Dothideomycetes genomes: a test case for predicting lifestyles and emergence of pathogens.</title>
        <authorList>
            <person name="Haridas S."/>
            <person name="Albert R."/>
            <person name="Binder M."/>
            <person name="Bloem J."/>
            <person name="Labutti K."/>
            <person name="Salamov A."/>
            <person name="Andreopoulos B."/>
            <person name="Baker S."/>
            <person name="Barry K."/>
            <person name="Bills G."/>
            <person name="Bluhm B."/>
            <person name="Cannon C."/>
            <person name="Castanera R."/>
            <person name="Culley D."/>
            <person name="Daum C."/>
            <person name="Ezra D."/>
            <person name="Gonzalez J."/>
            <person name="Henrissat B."/>
            <person name="Kuo A."/>
            <person name="Liang C."/>
            <person name="Lipzen A."/>
            <person name="Lutzoni F."/>
            <person name="Magnuson J."/>
            <person name="Mondo S."/>
            <person name="Nolan M."/>
            <person name="Ohm R."/>
            <person name="Pangilinan J."/>
            <person name="Park H.-J."/>
            <person name="Ramirez L."/>
            <person name="Alfaro M."/>
            <person name="Sun H."/>
            <person name="Tritt A."/>
            <person name="Yoshinaga Y."/>
            <person name="Zwiers L.-H."/>
            <person name="Turgeon B."/>
            <person name="Goodwin S."/>
            <person name="Spatafora J."/>
            <person name="Crous P."/>
            <person name="Grigoriev I."/>
        </authorList>
    </citation>
    <scope>NUCLEOTIDE SEQUENCE</scope>
    <source>
        <strain evidence="1">CBS 161.51</strain>
    </source>
</reference>
<organism evidence="1 2">
    <name type="scientific">Clathrospora elynae</name>
    <dbReference type="NCBI Taxonomy" id="706981"/>
    <lineage>
        <taxon>Eukaryota</taxon>
        <taxon>Fungi</taxon>
        <taxon>Dikarya</taxon>
        <taxon>Ascomycota</taxon>
        <taxon>Pezizomycotina</taxon>
        <taxon>Dothideomycetes</taxon>
        <taxon>Pleosporomycetidae</taxon>
        <taxon>Pleosporales</taxon>
        <taxon>Diademaceae</taxon>
        <taxon>Clathrospora</taxon>
    </lineage>
</organism>
<accession>A0A6A5S9F9</accession>
<keyword evidence="2" id="KW-1185">Reference proteome</keyword>
<dbReference type="EMBL" id="ML976211">
    <property type="protein sequence ID" value="KAF1936098.1"/>
    <property type="molecule type" value="Genomic_DNA"/>
</dbReference>
<gene>
    <name evidence="1" type="ORF">EJ02DRAFT_414603</name>
</gene>
<dbReference type="Proteomes" id="UP000800038">
    <property type="component" value="Unassembled WGS sequence"/>
</dbReference>
<dbReference type="AlphaFoldDB" id="A0A6A5S9F9"/>
<name>A0A6A5S9F9_9PLEO</name>
<evidence type="ECO:0000313" key="2">
    <source>
        <dbReference type="Proteomes" id="UP000800038"/>
    </source>
</evidence>
<evidence type="ECO:0000313" key="1">
    <source>
        <dbReference type="EMBL" id="KAF1936098.1"/>
    </source>
</evidence>
<dbReference type="OrthoDB" id="3681043at2759"/>
<proteinExistence type="predicted"/>